<evidence type="ECO:0000256" key="6">
    <source>
        <dbReference type="ARBA" id="ARBA00023268"/>
    </source>
</evidence>
<reference evidence="10 11" key="1">
    <citation type="submission" date="2024-01" db="EMBL/GenBank/DDBJ databases">
        <title>Uliginosibacterium soil sp. nov.</title>
        <authorList>
            <person name="Lv Y."/>
        </authorList>
    </citation>
    <scope>NUCLEOTIDE SEQUENCE [LARGE SCALE GENOMIC DNA]</scope>
    <source>
        <strain evidence="10 11">H3</strain>
    </source>
</reference>
<dbReference type="Gene3D" id="1.20.120.330">
    <property type="entry name" value="Nucleotidyltransferases domain 2"/>
    <property type="match status" value="2"/>
</dbReference>
<comment type="catalytic activity">
    <reaction evidence="7">
        <text>[glutamine synthetase]-O(4)-(5'-adenylyl)-L-tyrosine + phosphate = [glutamine synthetase]-L-tyrosine + ADP</text>
        <dbReference type="Rhea" id="RHEA:43716"/>
        <dbReference type="Rhea" id="RHEA-COMP:10660"/>
        <dbReference type="Rhea" id="RHEA-COMP:10661"/>
        <dbReference type="ChEBI" id="CHEBI:43474"/>
        <dbReference type="ChEBI" id="CHEBI:46858"/>
        <dbReference type="ChEBI" id="CHEBI:83624"/>
        <dbReference type="ChEBI" id="CHEBI:456216"/>
        <dbReference type="EC" id="2.7.7.89"/>
    </reaction>
</comment>
<gene>
    <name evidence="7 10" type="primary">glnE</name>
    <name evidence="10" type="ORF">VVD49_09380</name>
</gene>
<dbReference type="CDD" id="cd05401">
    <property type="entry name" value="NT_GlnE_GlnD_like"/>
    <property type="match status" value="2"/>
</dbReference>
<comment type="catalytic activity">
    <reaction evidence="7">
        <text>[glutamine synthetase]-L-tyrosine + ATP = [glutamine synthetase]-O(4)-(5'-adenylyl)-L-tyrosine + diphosphate</text>
        <dbReference type="Rhea" id="RHEA:18589"/>
        <dbReference type="Rhea" id="RHEA-COMP:10660"/>
        <dbReference type="Rhea" id="RHEA-COMP:10661"/>
        <dbReference type="ChEBI" id="CHEBI:30616"/>
        <dbReference type="ChEBI" id="CHEBI:33019"/>
        <dbReference type="ChEBI" id="CHEBI:46858"/>
        <dbReference type="ChEBI" id="CHEBI:83624"/>
        <dbReference type="EC" id="2.7.7.42"/>
    </reaction>
</comment>
<accession>A0ABU6K4J0</accession>
<dbReference type="GO" id="GO:0047388">
    <property type="term" value="F:[glutamine synthetase]-adenylyl-L-tyrosine phosphorylase activity"/>
    <property type="evidence" value="ECO:0007669"/>
    <property type="project" value="UniProtKB-EC"/>
</dbReference>
<dbReference type="EMBL" id="JAYXHS010000001">
    <property type="protein sequence ID" value="MEC5385935.1"/>
    <property type="molecule type" value="Genomic_DNA"/>
</dbReference>
<comment type="similarity">
    <text evidence="7">Belongs to the GlnE family.</text>
</comment>
<dbReference type="EC" id="2.7.7.89" evidence="7"/>
<dbReference type="InterPro" id="IPR023057">
    <property type="entry name" value="GlnE"/>
</dbReference>
<dbReference type="Gene3D" id="3.30.460.10">
    <property type="entry name" value="Beta Polymerase, domain 2"/>
    <property type="match status" value="2"/>
</dbReference>
<comment type="caution">
    <text evidence="10">The sequence shown here is derived from an EMBL/GenBank/DDBJ whole genome shotgun (WGS) entry which is preliminary data.</text>
</comment>
<feature type="region of interest" description="Adenylyl removase" evidence="7">
    <location>
        <begin position="1"/>
        <end position="409"/>
    </location>
</feature>
<keyword evidence="2 7" id="KW-0548">Nucleotidyltransferase</keyword>
<dbReference type="SUPFAM" id="SSF81301">
    <property type="entry name" value="Nucleotidyltransferase"/>
    <property type="match status" value="2"/>
</dbReference>
<keyword evidence="3 7" id="KW-0547">Nucleotide-binding</keyword>
<feature type="domain" description="Glutamate-ammonia ligase adenylyltransferase repeated" evidence="8">
    <location>
        <begin position="520"/>
        <end position="754"/>
    </location>
</feature>
<feature type="region of interest" description="Adenylyl transferase" evidence="7">
    <location>
        <begin position="419"/>
        <end position="894"/>
    </location>
</feature>
<keyword evidence="10" id="KW-0436">Ligase</keyword>
<name>A0ABU6K4J0_9RHOO</name>
<evidence type="ECO:0000256" key="5">
    <source>
        <dbReference type="ARBA" id="ARBA00022842"/>
    </source>
</evidence>
<feature type="domain" description="Glutamate-ammonia ligase adenylyltransferase repeated" evidence="8">
    <location>
        <begin position="9"/>
        <end position="241"/>
    </location>
</feature>
<dbReference type="PANTHER" id="PTHR30621:SF0">
    <property type="entry name" value="BIFUNCTIONAL GLUTAMINE SYNTHETASE ADENYLYLTRANSFERASE_ADENYLYL-REMOVING ENZYME"/>
    <property type="match status" value="1"/>
</dbReference>
<keyword evidence="11" id="KW-1185">Reference proteome</keyword>
<organism evidence="10 11">
    <name type="scientific">Uliginosibacterium silvisoli</name>
    <dbReference type="NCBI Taxonomy" id="3114758"/>
    <lineage>
        <taxon>Bacteria</taxon>
        <taxon>Pseudomonadati</taxon>
        <taxon>Pseudomonadota</taxon>
        <taxon>Betaproteobacteria</taxon>
        <taxon>Rhodocyclales</taxon>
        <taxon>Zoogloeaceae</taxon>
        <taxon>Uliginosibacterium</taxon>
    </lineage>
</organism>
<dbReference type="PANTHER" id="PTHR30621">
    <property type="entry name" value="GLUTAMINE SYNTHETASE ADENYLYLTRANSFERASE"/>
    <property type="match status" value="1"/>
</dbReference>
<dbReference type="NCBIfam" id="NF008292">
    <property type="entry name" value="PRK11072.1"/>
    <property type="match status" value="1"/>
</dbReference>
<dbReference type="InterPro" id="IPR013546">
    <property type="entry name" value="PII_UdlTrfase/GS_AdlTrfase"/>
</dbReference>
<dbReference type="GO" id="GO:0016874">
    <property type="term" value="F:ligase activity"/>
    <property type="evidence" value="ECO:0007669"/>
    <property type="project" value="UniProtKB-KW"/>
</dbReference>
<dbReference type="GO" id="GO:0008882">
    <property type="term" value="F:[glutamate-ammonia-ligase] adenylyltransferase activity"/>
    <property type="evidence" value="ECO:0007669"/>
    <property type="project" value="UniProtKB-EC"/>
</dbReference>
<dbReference type="EC" id="2.7.7.42" evidence="7"/>
<protein>
    <recommendedName>
        <fullName evidence="7">Bifunctional glutamine synthetase adenylyltransferase/adenylyl-removing enzyme</fullName>
    </recommendedName>
    <alternativeName>
        <fullName evidence="7">ATP:glutamine synthetase adenylyltransferase</fullName>
    </alternativeName>
    <alternativeName>
        <fullName evidence="7">ATase</fullName>
    </alternativeName>
    <domain>
        <recommendedName>
            <fullName evidence="7">Glutamine synthetase adenylyl-L-tyrosine phosphorylase</fullName>
            <ecNumber evidence="7">2.7.7.89</ecNumber>
        </recommendedName>
        <alternativeName>
            <fullName evidence="7">Adenylyl removase</fullName>
            <shortName evidence="7">AR</shortName>
            <shortName evidence="7">AT-N</shortName>
        </alternativeName>
    </domain>
    <domain>
        <recommendedName>
            <fullName evidence="7">Glutamine synthetase adenylyl transferase</fullName>
            <ecNumber evidence="7">2.7.7.42</ecNumber>
        </recommendedName>
        <alternativeName>
            <fullName evidence="7">Adenylyl transferase</fullName>
            <shortName evidence="7">AT</shortName>
            <shortName evidence="7">AT-C</shortName>
        </alternativeName>
    </domain>
</protein>
<dbReference type="SUPFAM" id="SSF81593">
    <property type="entry name" value="Nucleotidyltransferase substrate binding subunit/domain"/>
    <property type="match status" value="2"/>
</dbReference>
<evidence type="ECO:0000313" key="11">
    <source>
        <dbReference type="Proteomes" id="UP001331561"/>
    </source>
</evidence>
<feature type="domain" description="PII-uridylyltransferase/Glutamine-synthetase adenylyltransferase" evidence="9">
    <location>
        <begin position="782"/>
        <end position="866"/>
    </location>
</feature>
<evidence type="ECO:0000313" key="10">
    <source>
        <dbReference type="EMBL" id="MEC5385935.1"/>
    </source>
</evidence>
<evidence type="ECO:0000259" key="9">
    <source>
        <dbReference type="Pfam" id="PF08335"/>
    </source>
</evidence>
<comment type="cofactor">
    <cofactor evidence="7">
        <name>Mg(2+)</name>
        <dbReference type="ChEBI" id="CHEBI:18420"/>
    </cofactor>
</comment>
<comment type="function">
    <text evidence="7">Involved in the regulation of glutamine synthetase GlnA, a key enzyme in the process to assimilate ammonia. When cellular nitrogen levels are high, the C-terminal adenylyl transferase (AT) inactivates GlnA by covalent transfer of an adenylyl group from ATP to specific tyrosine residue of GlnA, thus reducing its activity. Conversely, when nitrogen levels are low, the N-terminal adenylyl removase (AR) activates GlnA by removing the adenylyl group by phosphorolysis, increasing its activity. The regulatory region of GlnE binds the signal transduction protein PII (GlnB) which indicates the nitrogen status of the cell.</text>
</comment>
<evidence type="ECO:0000256" key="4">
    <source>
        <dbReference type="ARBA" id="ARBA00022840"/>
    </source>
</evidence>
<dbReference type="Pfam" id="PF03710">
    <property type="entry name" value="GlnE"/>
    <property type="match status" value="2"/>
</dbReference>
<evidence type="ECO:0000256" key="3">
    <source>
        <dbReference type="ARBA" id="ARBA00022741"/>
    </source>
</evidence>
<sequence>MNQTDQYFARATGHSRFLLTQLTARPWLAPRVAKQLDRPLERADLLAFLNEEVLTEANLGQRLRRLRAYVYAHAMVRDLNGLAPLPEVTGAMTLLAEVAVETSQRVLTAHLAERHGLPRNAEGEEQAMIVVGMGKLGGGELNVSSDIDLIFIYPEDGETDGARQIGAFEFHTRLGRAMIAAISEINAEGFVFRVDMRLRPNGDSGPLVANFDMLETYFISQGREWERYAWIKARALTGSRHDELDAIARPFVFRKYLDFGAINAMRALHAQIRREVARREMADNIKLGPGGIREIEFIAQVFQLIRGGRDAGLRVRPTLQVLDALAQRGLMPDDTVAELNGAYDFLRRLEHRIQYLDDAQTHMLPTSLDDRLRVATAMGFETTEALMAALDAHRVIVSRHFDAVFSEPTAEEDAQDNVRVDAWSADGETDSVCSALEQFGYHDPKQLCVRLRSFRDGPRYRAMSEEARSRLDAIVPRMLALAAARPNPDQALTRSIELLEAICRRSAYLALLQQYPQALSRVVELVSTSSWAANYLNHHPVLLDELLDSRNLSEHTNSTRFATELSQTLEALGDDTERQMDLMREAHHAQLFRLLNRDLAGDLTVESLSDKLSELADIVLEETLKQCWNKLTKRHAEQHRFAIIGYGKLGGKELGYASDLDIVFLHDDPDPEAQVVYARLAQRINTWISSRTSAGMLFETDLRLRPNGDSGLLVSSLEAFEEYQRGSAWVWEHQALTRARFCAGNREVGARFERLRHELLCQPRDTFKLRDEVVAMRKKMMDAHANKGAGFQLKHDAGGLIDVEFLVQFLVLAFANQWPELAANSGNIALLKLAANVGLLPADIAHDAANAYRQLRHAQHALRLNEHDSRIDDDSLAGPRAAVERLWQCVFELL</sequence>
<dbReference type="Pfam" id="PF08335">
    <property type="entry name" value="GlnD_UR_UTase"/>
    <property type="match status" value="2"/>
</dbReference>
<dbReference type="Gene3D" id="1.20.120.1510">
    <property type="match status" value="1"/>
</dbReference>
<dbReference type="InterPro" id="IPR005190">
    <property type="entry name" value="GlnE_rpt_dom"/>
</dbReference>
<proteinExistence type="inferred from homology"/>
<dbReference type="InterPro" id="IPR043519">
    <property type="entry name" value="NT_sf"/>
</dbReference>
<evidence type="ECO:0000256" key="2">
    <source>
        <dbReference type="ARBA" id="ARBA00022695"/>
    </source>
</evidence>
<dbReference type="HAMAP" id="MF_00802">
    <property type="entry name" value="GlnE"/>
    <property type="match status" value="1"/>
</dbReference>
<dbReference type="Proteomes" id="UP001331561">
    <property type="component" value="Unassembled WGS sequence"/>
</dbReference>
<keyword evidence="5 7" id="KW-0460">Magnesium</keyword>
<evidence type="ECO:0000259" key="8">
    <source>
        <dbReference type="Pfam" id="PF03710"/>
    </source>
</evidence>
<keyword evidence="6 7" id="KW-0511">Multifunctional enzyme</keyword>
<evidence type="ECO:0000256" key="7">
    <source>
        <dbReference type="HAMAP-Rule" id="MF_00802"/>
    </source>
</evidence>
<feature type="domain" description="PII-uridylyltransferase/Glutamine-synthetase adenylyltransferase" evidence="9">
    <location>
        <begin position="266"/>
        <end position="405"/>
    </location>
</feature>
<dbReference type="RefSeq" id="WP_327598879.1">
    <property type="nucleotide sequence ID" value="NZ_JAYXHS010000001.1"/>
</dbReference>
<keyword evidence="1 7" id="KW-0808">Transferase</keyword>
<keyword evidence="4 7" id="KW-0067">ATP-binding</keyword>
<evidence type="ECO:0000256" key="1">
    <source>
        <dbReference type="ARBA" id="ARBA00022679"/>
    </source>
</evidence>